<dbReference type="Gene3D" id="2.70.20.10">
    <property type="entry name" value="Topoisomerase I, domain 3"/>
    <property type="match status" value="1"/>
</dbReference>
<dbReference type="InterPro" id="IPR023405">
    <property type="entry name" value="Topo_IA_core_domain"/>
</dbReference>
<protein>
    <recommendedName>
        <fullName evidence="10">DNA topoisomerase 1</fullName>
        <ecNumber evidence="10">5.6.2.1</ecNumber>
    </recommendedName>
    <alternativeName>
        <fullName evidence="10">DNA topoisomerase I</fullName>
    </alternativeName>
</protein>
<keyword evidence="7 10" id="KW-0799">Topoisomerase</keyword>
<evidence type="ECO:0000256" key="6">
    <source>
        <dbReference type="ARBA" id="ARBA00022842"/>
    </source>
</evidence>
<dbReference type="SMART" id="SM00437">
    <property type="entry name" value="TOP1Ac"/>
    <property type="match status" value="1"/>
</dbReference>
<keyword evidence="3" id="KW-0479">Metal-binding</keyword>
<dbReference type="InterPro" id="IPR013498">
    <property type="entry name" value="Topo_IA_Znf"/>
</dbReference>
<feature type="domain" description="Topo IA-type catalytic" evidence="12">
    <location>
        <begin position="127"/>
        <end position="537"/>
    </location>
</feature>
<dbReference type="InterPro" id="IPR013826">
    <property type="entry name" value="Topo_IA_cen_sub3"/>
</dbReference>
<sequence length="642" mass="73193">MKLIIVESPTKARTLTRFLGDKYQIEASMGHLRDLPSKKLGVDLEHNFEPEYVIDKKKQATVTKLKTTAKAAKEIILATDPDREGEAIAWHLEYILKDTAKDFKRIVFHEITENAIATALKNPGKVDLKLVDSQQARRILDRLVGYKLSPLLWRKVRRGLSAGRVQSVAVRLIVEREQLIKAFVPQEYWEIKVELQKDKINFLVQLIKALKNKAESQTTVNDLEASEYQVKSIDQKTLSRHAYPPLITSTLQRLAGNRLGWSAKKTMAMAQHLYENGLITYHRTDSVNLAQEAIEMCRAYINSTYGKEYLPDQPNFYKSRSKNVQGAHEAIRTTKLTVSADELGKSEQRLYQLIWQRFVACQMKPALFKKTTLVIKAQGVKAYELKAEAEKMEFDGWMKVGDGFKQTEVNLPKMAAGDKLQLVKVLPEQKFTQPPPRYTEASLIKELEKKGIGRPSTYAPIISTIQDRYYVEKDEQKLKPTAIGETVTLFLIKHFDTIMDYDFTAKMEDDLDQIALGKLKSTELLKNFYLPFDTKLIEVTEKAERAKIATETTGDKCPDCKEGDIVIRLGRFGKFLSCSRFPECKYTARYKDVVPDVKCAQCGGEVVIKKTRRGKSFYGCGNYPNCKWASWKKPVNLQGDSS</sequence>
<evidence type="ECO:0000259" key="12">
    <source>
        <dbReference type="PROSITE" id="PS52039"/>
    </source>
</evidence>
<dbReference type="InterPro" id="IPR003602">
    <property type="entry name" value="Topo_IA_DNA-bd_dom"/>
</dbReference>
<evidence type="ECO:0000256" key="7">
    <source>
        <dbReference type="ARBA" id="ARBA00023029"/>
    </source>
</evidence>
<feature type="site" description="Interaction with DNA" evidence="10">
    <location>
        <position position="138"/>
    </location>
</feature>
<feature type="site" description="Interaction with DNA" evidence="10">
    <location>
        <position position="137"/>
    </location>
</feature>
<name>A0A1J4RQE9_9BACT</name>
<feature type="region of interest" description="Interaction with DNA" evidence="10">
    <location>
        <begin position="161"/>
        <end position="166"/>
    </location>
</feature>
<dbReference type="InterPro" id="IPR028612">
    <property type="entry name" value="Topoisom_1_IA"/>
</dbReference>
<dbReference type="InterPro" id="IPR005733">
    <property type="entry name" value="TopoI_bac-type"/>
</dbReference>
<comment type="catalytic activity">
    <reaction evidence="1 10">
        <text>ATP-independent breakage of single-stranded DNA, followed by passage and rejoining.</text>
        <dbReference type="EC" id="5.6.2.1"/>
    </reaction>
</comment>
<dbReference type="GO" id="GO:0003917">
    <property type="term" value="F:DNA topoisomerase type I (single strand cut, ATP-independent) activity"/>
    <property type="evidence" value="ECO:0007669"/>
    <property type="project" value="UniProtKB-UniRule"/>
</dbReference>
<keyword evidence="4" id="KW-0863">Zinc-finger</keyword>
<evidence type="ECO:0000256" key="8">
    <source>
        <dbReference type="ARBA" id="ARBA00023125"/>
    </source>
</evidence>
<accession>A0A1J4RQE9</accession>
<dbReference type="Pfam" id="PF01131">
    <property type="entry name" value="Topoisom_bac"/>
    <property type="match status" value="1"/>
</dbReference>
<reference evidence="13 14" key="1">
    <citation type="journal article" date="2016" name="Environ. Microbiol.">
        <title>Genomic resolution of a cold subsurface aquifer community provides metabolic insights for novel microbes adapted to high CO concentrations.</title>
        <authorList>
            <person name="Probst A.J."/>
            <person name="Castelle C.J."/>
            <person name="Singh A."/>
            <person name="Brown C.T."/>
            <person name="Anantharaman K."/>
            <person name="Sharon I."/>
            <person name="Hug L.A."/>
            <person name="Burstein D."/>
            <person name="Emerson J.B."/>
            <person name="Thomas B.C."/>
            <person name="Banfield J.F."/>
        </authorList>
    </citation>
    <scope>NUCLEOTIDE SEQUENCE [LARGE SCALE GENOMIC DNA]</scope>
    <source>
        <strain evidence="13">CG1_02_47_37</strain>
    </source>
</reference>
<dbReference type="InterPro" id="IPR013824">
    <property type="entry name" value="Topo_IA_cen_sub1"/>
</dbReference>
<dbReference type="GO" id="GO:0005694">
    <property type="term" value="C:chromosome"/>
    <property type="evidence" value="ECO:0007669"/>
    <property type="project" value="InterPro"/>
</dbReference>
<feature type="active site" description="O-(5'-phospho-DNA)-tyrosine intermediate" evidence="10">
    <location>
        <position position="281"/>
    </location>
</feature>
<keyword evidence="8 10" id="KW-0238">DNA-binding</keyword>
<comment type="similarity">
    <text evidence="2 10">Belongs to the type IA topoisomerase family.</text>
</comment>
<dbReference type="Proteomes" id="UP000183144">
    <property type="component" value="Unassembled WGS sequence"/>
</dbReference>
<dbReference type="STRING" id="1805034.AUJ59_02495"/>
<dbReference type="Gene3D" id="1.10.460.10">
    <property type="entry name" value="Topoisomerase I, domain 2"/>
    <property type="match status" value="1"/>
</dbReference>
<feature type="site" description="Interaction with DNA" evidence="10">
    <location>
        <position position="31"/>
    </location>
</feature>
<dbReference type="InterPro" id="IPR023406">
    <property type="entry name" value="Topo_IA_AS"/>
</dbReference>
<feature type="site" description="Interaction with DNA" evidence="10">
    <location>
        <position position="283"/>
    </location>
</feature>
<gene>
    <name evidence="10" type="primary">topA</name>
    <name evidence="13" type="ORF">AUJ59_02495</name>
</gene>
<dbReference type="GO" id="GO:0003677">
    <property type="term" value="F:DNA binding"/>
    <property type="evidence" value="ECO:0007669"/>
    <property type="project" value="UniProtKB-KW"/>
</dbReference>
<dbReference type="PRINTS" id="PR00417">
    <property type="entry name" value="PRTPISMRASEI"/>
</dbReference>
<comment type="function">
    <text evidence="10">Releases the supercoiling and torsional tension of DNA, which is introduced during the DNA replication and transcription, by transiently cleaving and rejoining one strand of the DNA duplex. Introduces a single-strand break via transesterification at a target site in duplex DNA. The scissile phosphodiester is attacked by the catalytic tyrosine of the enzyme, resulting in the formation of a DNA-(5'-phosphotyrosyl)-enzyme intermediate and the expulsion of a 3'-OH DNA strand. The free DNA strand then undergoes passage around the unbroken strand, thus removing DNA supercoils. Finally, in the religation step, the DNA 3'-OH attacks the covalent intermediate to expel the active-site tyrosine and restore the DNA phosphodiester backbone.</text>
</comment>
<comment type="caution">
    <text evidence="13">The sequence shown here is derived from an EMBL/GenBank/DDBJ whole genome shotgun (WGS) entry which is preliminary data.</text>
</comment>
<dbReference type="SUPFAM" id="SSF56712">
    <property type="entry name" value="Prokaryotic type I DNA topoisomerase"/>
    <property type="match status" value="1"/>
</dbReference>
<dbReference type="SMART" id="SM00493">
    <property type="entry name" value="TOPRIM"/>
    <property type="match status" value="1"/>
</dbReference>
<keyword evidence="6" id="KW-0460">Magnesium</keyword>
<dbReference type="PANTHER" id="PTHR42785">
    <property type="entry name" value="DNA TOPOISOMERASE, TYPE IA, CORE"/>
    <property type="match status" value="1"/>
</dbReference>
<dbReference type="CDD" id="cd03363">
    <property type="entry name" value="TOPRIM_TopoIA_TopoI"/>
    <property type="match status" value="1"/>
</dbReference>
<evidence type="ECO:0000256" key="10">
    <source>
        <dbReference type="HAMAP-Rule" id="MF_00952"/>
    </source>
</evidence>
<feature type="site" description="Interaction with DNA" evidence="10">
    <location>
        <position position="146"/>
    </location>
</feature>
<proteinExistence type="inferred from homology"/>
<feature type="site" description="Interaction with DNA" evidence="10">
    <location>
        <position position="468"/>
    </location>
</feature>
<dbReference type="InterPro" id="IPR013825">
    <property type="entry name" value="Topo_IA_cen_sub2"/>
</dbReference>
<dbReference type="InterPro" id="IPR013497">
    <property type="entry name" value="Topo_IA_cen"/>
</dbReference>
<organism evidence="13 14">
    <name type="scientific">Candidatus Beckwithbacteria bacterium CG1_02_47_37</name>
    <dbReference type="NCBI Taxonomy" id="1805034"/>
    <lineage>
        <taxon>Bacteria</taxon>
        <taxon>Candidatus Beckwithiibacteriota</taxon>
    </lineage>
</organism>
<dbReference type="EMBL" id="MNUI01000043">
    <property type="protein sequence ID" value="OIN89103.1"/>
    <property type="molecule type" value="Genomic_DNA"/>
</dbReference>
<evidence type="ECO:0000256" key="3">
    <source>
        <dbReference type="ARBA" id="ARBA00022723"/>
    </source>
</evidence>
<dbReference type="PANTHER" id="PTHR42785:SF1">
    <property type="entry name" value="DNA TOPOISOMERASE"/>
    <property type="match status" value="1"/>
</dbReference>
<evidence type="ECO:0000259" key="11">
    <source>
        <dbReference type="PROSITE" id="PS50880"/>
    </source>
</evidence>
<dbReference type="HAMAP" id="MF_00952">
    <property type="entry name" value="Topoisom_1_prok"/>
    <property type="match status" value="1"/>
</dbReference>
<dbReference type="GO" id="GO:0006265">
    <property type="term" value="P:DNA topological change"/>
    <property type="evidence" value="ECO:0007669"/>
    <property type="project" value="UniProtKB-UniRule"/>
</dbReference>
<evidence type="ECO:0000256" key="9">
    <source>
        <dbReference type="ARBA" id="ARBA00023235"/>
    </source>
</evidence>
<dbReference type="InterPro" id="IPR000380">
    <property type="entry name" value="Topo_IA"/>
</dbReference>
<dbReference type="PROSITE" id="PS00396">
    <property type="entry name" value="TOPO_IA_1"/>
    <property type="match status" value="1"/>
</dbReference>
<keyword evidence="9 10" id="KW-0413">Isomerase</keyword>
<dbReference type="InterPro" id="IPR003601">
    <property type="entry name" value="Topo_IA_2"/>
</dbReference>
<dbReference type="InterPro" id="IPR006171">
    <property type="entry name" value="TOPRIM_dom"/>
</dbReference>
<dbReference type="EC" id="5.6.2.1" evidence="10"/>
<dbReference type="Pfam" id="PF01751">
    <property type="entry name" value="Toprim"/>
    <property type="match status" value="1"/>
</dbReference>
<dbReference type="SUPFAM" id="SSF57783">
    <property type="entry name" value="Zinc beta-ribbon"/>
    <property type="match status" value="2"/>
</dbReference>
<evidence type="ECO:0000313" key="13">
    <source>
        <dbReference type="EMBL" id="OIN89103.1"/>
    </source>
</evidence>
<feature type="site" description="Interaction with DNA" evidence="10">
    <location>
        <position position="141"/>
    </location>
</feature>
<dbReference type="Gene3D" id="3.30.65.10">
    <property type="entry name" value="Bacterial Topoisomerase I, domain 1"/>
    <property type="match status" value="2"/>
</dbReference>
<feature type="domain" description="Toprim" evidence="11">
    <location>
        <begin position="1"/>
        <end position="111"/>
    </location>
</feature>
<evidence type="ECO:0000313" key="14">
    <source>
        <dbReference type="Proteomes" id="UP000183144"/>
    </source>
</evidence>
<dbReference type="Gene3D" id="3.40.50.140">
    <property type="match status" value="1"/>
</dbReference>
<evidence type="ECO:0000256" key="4">
    <source>
        <dbReference type="ARBA" id="ARBA00022771"/>
    </source>
</evidence>
<evidence type="ECO:0000256" key="5">
    <source>
        <dbReference type="ARBA" id="ARBA00022833"/>
    </source>
</evidence>
<evidence type="ECO:0000256" key="2">
    <source>
        <dbReference type="ARBA" id="ARBA00009446"/>
    </source>
</evidence>
<dbReference type="Gene3D" id="1.10.290.10">
    <property type="entry name" value="Topoisomerase I, domain 4"/>
    <property type="match status" value="1"/>
</dbReference>
<comment type="subunit">
    <text evidence="10">Monomer.</text>
</comment>
<dbReference type="InterPro" id="IPR034149">
    <property type="entry name" value="TOPRIM_TopoI"/>
</dbReference>
<dbReference type="CDD" id="cd00186">
    <property type="entry name" value="TOP1Ac"/>
    <property type="match status" value="1"/>
</dbReference>
<evidence type="ECO:0000256" key="1">
    <source>
        <dbReference type="ARBA" id="ARBA00000213"/>
    </source>
</evidence>
<dbReference type="AlphaFoldDB" id="A0A1J4RQE9"/>
<dbReference type="PROSITE" id="PS50880">
    <property type="entry name" value="TOPRIM"/>
    <property type="match status" value="1"/>
</dbReference>
<keyword evidence="5" id="KW-0862">Zinc</keyword>
<dbReference type="GO" id="GO:0008270">
    <property type="term" value="F:zinc ion binding"/>
    <property type="evidence" value="ECO:0007669"/>
    <property type="project" value="UniProtKB-KW"/>
</dbReference>
<dbReference type="NCBIfam" id="TIGR01051">
    <property type="entry name" value="topA_bact"/>
    <property type="match status" value="1"/>
</dbReference>
<dbReference type="Pfam" id="PF01396">
    <property type="entry name" value="Zn_ribbon_Top1"/>
    <property type="match status" value="2"/>
</dbReference>
<dbReference type="PROSITE" id="PS52039">
    <property type="entry name" value="TOPO_IA_2"/>
    <property type="match status" value="1"/>
</dbReference>
<dbReference type="SMART" id="SM00436">
    <property type="entry name" value="TOP1Bc"/>
    <property type="match status" value="1"/>
</dbReference>
<feature type="site" description="Interaction with DNA" evidence="10">
    <location>
        <position position="153"/>
    </location>
</feature>